<evidence type="ECO:0000313" key="1">
    <source>
        <dbReference type="EMBL" id="AXN76392.1"/>
    </source>
</evidence>
<dbReference type="GO" id="GO:0016740">
    <property type="term" value="F:transferase activity"/>
    <property type="evidence" value="ECO:0007669"/>
    <property type="project" value="UniProtKB-KW"/>
</dbReference>
<dbReference type="SUPFAM" id="SSF53756">
    <property type="entry name" value="UDP-Glycosyltransferase/glycogen phosphorylase"/>
    <property type="match status" value="1"/>
</dbReference>
<name>A0A4S6NIK9_KLEPN</name>
<dbReference type="Pfam" id="PF13692">
    <property type="entry name" value="Glyco_trans_1_4"/>
    <property type="match status" value="1"/>
</dbReference>
<dbReference type="EMBL" id="MG602982">
    <property type="protein sequence ID" value="AXN76392.1"/>
    <property type="molecule type" value="Genomic_DNA"/>
</dbReference>
<dbReference type="KEGG" id="kpt:VK055_5020"/>
<proteinExistence type="predicted"/>
<keyword evidence="1" id="KW-0808">Transferase</keyword>
<dbReference type="RefSeq" id="WP_004180514.1">
    <property type="nucleotide sequence ID" value="NZ_CP009208.1"/>
</dbReference>
<reference evidence="1" key="1">
    <citation type="submission" date="2017-12" db="EMBL/GenBank/DDBJ databases">
        <title>Congruence between capsular genotypic and phenotypic features of multidrug-resistant (MDR) Klebsiella pneumoniae clones: a step-forward on K-typing by Fourier Transform Infrared (FT-IR) Spectroscopy.</title>
        <authorList>
            <person name="Rodrigues C."/>
            <person name="Sousa C."/>
            <person name="Lopes J.A."/>
            <person name="Novais A."/>
            <person name="Peixe L."/>
        </authorList>
    </citation>
    <scope>NUCLEOTIDE SEQUENCE</scope>
    <source>
        <strain evidence="1">H49</strain>
    </source>
</reference>
<dbReference type="Gene3D" id="3.40.50.2000">
    <property type="entry name" value="Glycogen Phosphorylase B"/>
    <property type="match status" value="2"/>
</dbReference>
<protein>
    <submittedName>
        <fullName evidence="1">Glycosyltransferase</fullName>
    </submittedName>
</protein>
<organism evidence="1">
    <name type="scientific">Klebsiella pneumoniae subsp. pneumoniae</name>
    <dbReference type="NCBI Taxonomy" id="72407"/>
    <lineage>
        <taxon>Bacteria</taxon>
        <taxon>Pseudomonadati</taxon>
        <taxon>Pseudomonadota</taxon>
        <taxon>Gammaproteobacteria</taxon>
        <taxon>Enterobacterales</taxon>
        <taxon>Enterobacteriaceae</taxon>
        <taxon>Klebsiella/Raoultella group</taxon>
        <taxon>Klebsiella</taxon>
        <taxon>Klebsiella pneumoniae complex</taxon>
    </lineage>
</organism>
<sequence length="388" mass="44580">MAKIIVVSTDCPYPANHGGRLDILMRLELLSSTGHDVDLIVTYKEEIDEASKQYLERICKNVYYAQRLGMIRSAFNDMLKFLPLQVKSRSRLREIKLNKKYDYVLCESEYVYSILKNSTLDAKNKLLRVHNDEVVYYKALFNDEKSIFKKIYYFYEMLAFKYNKKDINSSFDKLLFISKDECDKESKGIWLPSHIPVMHPFKYDKFDLHNCNVLFVGNLFMPNNLQGLIWYLNKVHPMVIKENPDIKLTIAGNAKNGISEELKKAISIYDGNAINLITSPSDEELQAIYDGNCIFINPMLNGAGVKLKNLDAMRNTMFVVSTSIGSEGTGTNHGEQLVIANDEVLFAKHIINYSKNISGMKEIAFNAFSFIQENYDSKKVFSSIFKEN</sequence>
<dbReference type="AlphaFoldDB" id="A0A4S6NIK9"/>
<accession>A0A4S6NIK9</accession>